<accession>A0A1J7I6U4</accession>
<dbReference type="OrthoDB" id="5590282at2759"/>
<name>A0A1J7I6U4_9PEZI</name>
<gene>
    <name evidence="1" type="ORF">CONLIGDRAFT_686916</name>
</gene>
<reference evidence="1 2" key="1">
    <citation type="submission" date="2016-10" db="EMBL/GenBank/DDBJ databases">
        <title>Draft genome sequence of Coniochaeta ligniaria NRRL30616, a lignocellulolytic fungus for bioabatement of inhibitors in plant biomass hydrolysates.</title>
        <authorList>
            <consortium name="DOE Joint Genome Institute"/>
            <person name="Jimenez D.J."/>
            <person name="Hector R.E."/>
            <person name="Riley R."/>
            <person name="Sun H."/>
            <person name="Grigoriev I.V."/>
            <person name="Van Elsas J.D."/>
            <person name="Nichols N.N."/>
        </authorList>
    </citation>
    <scope>NUCLEOTIDE SEQUENCE [LARGE SCALE GENOMIC DNA]</scope>
    <source>
        <strain evidence="1 2">NRRL 30616</strain>
    </source>
</reference>
<dbReference type="EMBL" id="KV875108">
    <property type="protein sequence ID" value="OIW23157.1"/>
    <property type="molecule type" value="Genomic_DNA"/>
</dbReference>
<sequence length="163" mass="18167">MRRRETSAFGGSRAVVRIREDREAQTAWVWLFAVDTNYPRHLRHAGVPAPSVRAKFGTGTIHCPPDGHHRCNGLEEEERDTSMVFEYGEEVFAYLYKLQDEVTVAPNPHFMDIQPDISWLSADAGISAAILFVGVFLTTTNSCAKARICSARDPKILATGCLK</sequence>
<dbReference type="Proteomes" id="UP000182658">
    <property type="component" value="Unassembled WGS sequence"/>
</dbReference>
<evidence type="ECO:0000313" key="2">
    <source>
        <dbReference type="Proteomes" id="UP000182658"/>
    </source>
</evidence>
<organism evidence="1 2">
    <name type="scientific">Coniochaeta ligniaria NRRL 30616</name>
    <dbReference type="NCBI Taxonomy" id="1408157"/>
    <lineage>
        <taxon>Eukaryota</taxon>
        <taxon>Fungi</taxon>
        <taxon>Dikarya</taxon>
        <taxon>Ascomycota</taxon>
        <taxon>Pezizomycotina</taxon>
        <taxon>Sordariomycetes</taxon>
        <taxon>Sordariomycetidae</taxon>
        <taxon>Coniochaetales</taxon>
        <taxon>Coniochaetaceae</taxon>
        <taxon>Coniochaeta</taxon>
    </lineage>
</organism>
<dbReference type="AlphaFoldDB" id="A0A1J7I6U4"/>
<evidence type="ECO:0000313" key="1">
    <source>
        <dbReference type="EMBL" id="OIW23157.1"/>
    </source>
</evidence>
<proteinExistence type="predicted"/>
<dbReference type="InParanoid" id="A0A1J7I6U4"/>
<keyword evidence="2" id="KW-1185">Reference proteome</keyword>
<protein>
    <submittedName>
        <fullName evidence="1">Uncharacterized protein</fullName>
    </submittedName>
</protein>